<sequence>MLELMFTLALGIILGLSDRMTSSVSHALGVITKICLFIMIFCLAAKIGCDEAVISALPLIGRNAFFLCLGGMVGSFCLMALVGRLHREAFTRLLSEGERSQDS</sequence>
<comment type="caution">
    <text evidence="2">The sequence shown here is derived from an EMBL/GenBank/DDBJ whole genome shotgun (WGS) entry which is preliminary data.</text>
</comment>
<accession>A0A943EJA5</accession>
<keyword evidence="1" id="KW-0812">Transmembrane</keyword>
<dbReference type="Proteomes" id="UP000754226">
    <property type="component" value="Unassembled WGS sequence"/>
</dbReference>
<dbReference type="AlphaFoldDB" id="A0A943EJA5"/>
<reference evidence="2" key="1">
    <citation type="submission" date="2021-02" db="EMBL/GenBank/DDBJ databases">
        <title>Infant gut strain persistence is associated with maternal origin, phylogeny, and functional potential including surface adhesion and iron acquisition.</title>
        <authorList>
            <person name="Lou Y.C."/>
        </authorList>
    </citation>
    <scope>NUCLEOTIDE SEQUENCE</scope>
    <source>
        <strain evidence="2">L3_106_000M1_dasL3_106_000M1_concoct_15</strain>
    </source>
</reference>
<name>A0A943EJA5_9FIRM</name>
<dbReference type="GO" id="GO:0015661">
    <property type="term" value="F:L-lysine efflux transmembrane transporter activity"/>
    <property type="evidence" value="ECO:0007669"/>
    <property type="project" value="InterPro"/>
</dbReference>
<dbReference type="InterPro" id="IPR005642">
    <property type="entry name" value="LysO"/>
</dbReference>
<protein>
    <submittedName>
        <fullName evidence="2">DUF340 domain-containing protein</fullName>
    </submittedName>
</protein>
<proteinExistence type="predicted"/>
<feature type="transmembrane region" description="Helical" evidence="1">
    <location>
        <begin position="64"/>
        <end position="85"/>
    </location>
</feature>
<dbReference type="Pfam" id="PF03956">
    <property type="entry name" value="Lys_export"/>
    <property type="match status" value="1"/>
</dbReference>
<keyword evidence="1" id="KW-1133">Transmembrane helix</keyword>
<keyword evidence="1" id="KW-0472">Membrane</keyword>
<gene>
    <name evidence="2" type="ORF">KHX13_03195</name>
</gene>
<evidence type="ECO:0000313" key="3">
    <source>
        <dbReference type="Proteomes" id="UP000754226"/>
    </source>
</evidence>
<evidence type="ECO:0000256" key="1">
    <source>
        <dbReference type="SAM" id="Phobius"/>
    </source>
</evidence>
<dbReference type="EMBL" id="JAGZCZ010000003">
    <property type="protein sequence ID" value="MBS5519330.1"/>
    <property type="molecule type" value="Genomic_DNA"/>
</dbReference>
<organism evidence="2 3">
    <name type="scientific">Acidaminococcus intestini</name>
    <dbReference type="NCBI Taxonomy" id="187327"/>
    <lineage>
        <taxon>Bacteria</taxon>
        <taxon>Bacillati</taxon>
        <taxon>Bacillota</taxon>
        <taxon>Negativicutes</taxon>
        <taxon>Acidaminococcales</taxon>
        <taxon>Acidaminococcaceae</taxon>
        <taxon>Acidaminococcus</taxon>
    </lineage>
</organism>
<evidence type="ECO:0000313" key="2">
    <source>
        <dbReference type="EMBL" id="MBS5519330.1"/>
    </source>
</evidence>